<comment type="caution">
    <text evidence="1">The sequence shown here is derived from an EMBL/GenBank/DDBJ whole genome shotgun (WGS) entry which is preliminary data.</text>
</comment>
<dbReference type="Proteomes" id="UP000271008">
    <property type="component" value="Unassembled WGS sequence"/>
</dbReference>
<dbReference type="EMBL" id="RQTU01000393">
    <property type="protein sequence ID" value="RRD64567.1"/>
    <property type="molecule type" value="Genomic_DNA"/>
</dbReference>
<name>A0A3P1Y2X4_ECOLX</name>
<accession>A0A3P1Y2X4</accession>
<gene>
    <name evidence="1" type="ORF">EIA08_30030</name>
</gene>
<organism evidence="1 2">
    <name type="scientific">Escherichia coli</name>
    <dbReference type="NCBI Taxonomy" id="562"/>
    <lineage>
        <taxon>Bacteria</taxon>
        <taxon>Pseudomonadati</taxon>
        <taxon>Pseudomonadota</taxon>
        <taxon>Gammaproteobacteria</taxon>
        <taxon>Enterobacterales</taxon>
        <taxon>Enterobacteriaceae</taxon>
        <taxon>Escherichia</taxon>
    </lineage>
</organism>
<proteinExistence type="predicted"/>
<reference evidence="1 2" key="1">
    <citation type="submission" date="2018-11" db="EMBL/GenBank/DDBJ databases">
        <title>Enterobacteriaceae from Patient.</title>
        <authorList>
            <person name="Shen C."/>
            <person name="Yang Y."/>
            <person name="Tian G."/>
        </authorList>
    </citation>
    <scope>NUCLEOTIDE SEQUENCE [LARGE SCALE GENOMIC DNA]</scope>
    <source>
        <strain evidence="1 2">GBGD28</strain>
    </source>
</reference>
<sequence>MKLRKTITSAIIASMVANTMSWAFYVTLINMVMTPRVYAADAIFDQLENNFNLANPNANRNATTSAQDIVEKYKNADSGENVSGKITEKYVGKAESANLNLGKYGAGNSNESVMKNAASDGKSIGSAVQLPSMSGGTINSNYTKEGAKLLSRDANGNIGISSNPNTTPGTKTNTGEIFSSEQKHSDIKFNAADRYGDEDGFVNDIKNRKSQLFDAQSYDGVAYRTLVNA</sequence>
<evidence type="ECO:0000313" key="1">
    <source>
        <dbReference type="EMBL" id="RRD64567.1"/>
    </source>
</evidence>
<feature type="non-terminal residue" evidence="1">
    <location>
        <position position="229"/>
    </location>
</feature>
<protein>
    <submittedName>
        <fullName evidence="1">Conjugal transfer protein TraN</fullName>
    </submittedName>
</protein>
<evidence type="ECO:0000313" key="2">
    <source>
        <dbReference type="Proteomes" id="UP000271008"/>
    </source>
</evidence>
<dbReference type="AlphaFoldDB" id="A0A3P1Y2X4"/>